<evidence type="ECO:0000313" key="15">
    <source>
        <dbReference type="Proteomes" id="UP000295146"/>
    </source>
</evidence>
<dbReference type="AlphaFoldDB" id="A0A4R8C6G0"/>
<dbReference type="GO" id="GO:0016887">
    <property type="term" value="F:ATP hydrolysis activity"/>
    <property type="evidence" value="ECO:0007669"/>
    <property type="project" value="InterPro"/>
</dbReference>
<keyword evidence="3 10" id="KW-0813">Transport</keyword>
<dbReference type="InterPro" id="IPR027417">
    <property type="entry name" value="P-loop_NTPase"/>
</dbReference>
<dbReference type="PROSITE" id="PS50893">
    <property type="entry name" value="ABC_TRANSPORTER_2"/>
    <property type="match status" value="1"/>
</dbReference>
<dbReference type="GO" id="GO:0140359">
    <property type="term" value="F:ABC-type transporter activity"/>
    <property type="evidence" value="ECO:0007669"/>
    <property type="project" value="InterPro"/>
</dbReference>
<evidence type="ECO:0000256" key="3">
    <source>
        <dbReference type="ARBA" id="ARBA00022448"/>
    </source>
</evidence>
<evidence type="ECO:0000256" key="9">
    <source>
        <dbReference type="ARBA" id="ARBA00023251"/>
    </source>
</evidence>
<evidence type="ECO:0000256" key="10">
    <source>
        <dbReference type="RuleBase" id="RU361157"/>
    </source>
</evidence>
<keyword evidence="10" id="KW-1003">Cell membrane</keyword>
<evidence type="ECO:0000313" key="14">
    <source>
        <dbReference type="EMBL" id="TDW71234.1"/>
    </source>
</evidence>
<dbReference type="Gene3D" id="3.40.50.300">
    <property type="entry name" value="P-loop containing nucleotide triphosphate hydrolases"/>
    <property type="match status" value="1"/>
</dbReference>
<dbReference type="InterPro" id="IPR003439">
    <property type="entry name" value="ABC_transporter-like_ATP-bd"/>
</dbReference>
<evidence type="ECO:0000256" key="1">
    <source>
        <dbReference type="ARBA" id="ARBA00004141"/>
    </source>
</evidence>
<keyword evidence="9" id="KW-0046">Antibiotic resistance</keyword>
<dbReference type="InterPro" id="IPR050763">
    <property type="entry name" value="ABC_transporter_ATP-binding"/>
</dbReference>
<comment type="subcellular location">
    <subcellularLocation>
        <location evidence="10">Cell membrane</location>
        <topology evidence="10">Multi-pass membrane protein</topology>
    </subcellularLocation>
    <subcellularLocation>
        <location evidence="2">Cell membrane</location>
        <topology evidence="2">Peripheral membrane protein</topology>
    </subcellularLocation>
    <subcellularLocation>
        <location evidence="1">Membrane</location>
        <topology evidence="1">Multi-pass membrane protein</topology>
    </subcellularLocation>
</comment>
<evidence type="ECO:0000256" key="11">
    <source>
        <dbReference type="SAM" id="MobiDB-lite"/>
    </source>
</evidence>
<keyword evidence="4 10" id="KW-0812">Transmembrane</keyword>
<feature type="transmembrane region" description="Helical" evidence="10">
    <location>
        <begin position="554"/>
        <end position="572"/>
    </location>
</feature>
<dbReference type="GO" id="GO:0005524">
    <property type="term" value="F:ATP binding"/>
    <property type="evidence" value="ECO:0007669"/>
    <property type="project" value="UniProtKB-KW"/>
</dbReference>
<gene>
    <name evidence="14" type="ORF">EV653_5314</name>
</gene>
<dbReference type="SMART" id="SM00382">
    <property type="entry name" value="AAA"/>
    <property type="match status" value="1"/>
</dbReference>
<proteinExistence type="inferred from homology"/>
<dbReference type="PANTHER" id="PTHR42711">
    <property type="entry name" value="ABC TRANSPORTER ATP-BINDING PROTEIN"/>
    <property type="match status" value="1"/>
</dbReference>
<dbReference type="GO" id="GO:0046677">
    <property type="term" value="P:response to antibiotic"/>
    <property type="evidence" value="ECO:0007669"/>
    <property type="project" value="UniProtKB-KW"/>
</dbReference>
<sequence length="583" mass="62116">MAKHGLEAVDLVKTYPAGRKKPPLRALDGLTVSVPEGVVLGLLGPNGAGKSTTVKILTTLSRADSGTARVAGYDVVREQDRVRRTIGYVPQKSSSDPMATGLENLVLSGRIFGLSRQDAERRAGELLERFGLAEHGGRAVKTYSGGMQRKLDVALGLVHQPRVLFLDEPTTGLDPEARADLWNEVLRLSGQEGLTVLLTTHYLEEADRLAGQLAIVDHGKIVAEGTPEALKSALRGDSVQVELVDPDTDGDVRALLRQLPGVGEIVVEGNTLRGAGGSRGDRGSRRTGSPRGQGDSGRCGDGVAAVAGRCLSAAHRSFVQDRGGGCVMSVSDTGLIFGRWTRASYRQPALIAFTLIQPAIWLLLFGQLFQGVVHIPGFGDSSYIAFLTPGIVMMTALMTSGWSGTAFIQDMERGVMDRMLASPVSRGGLMAGQLLSNASTTLIQTILVFAIGFAAGARYDGGVGGYLITIVASMLIGTAFGSLSNAVALLTRQQEALIGIFQFVSLPLTFMSSIMIDPTVAPHWINVAARFNPVDWATIAARESLAAGPDWSSVWRHCGYLLAFTLIVGWLSTRAFRTYQRSV</sequence>
<dbReference type="InterPro" id="IPR013525">
    <property type="entry name" value="ABC2_TM"/>
</dbReference>
<feature type="region of interest" description="Disordered" evidence="11">
    <location>
        <begin position="270"/>
        <end position="299"/>
    </location>
</feature>
<reference evidence="14 15" key="1">
    <citation type="submission" date="2019-03" db="EMBL/GenBank/DDBJ databases">
        <title>Genomic Encyclopedia of Type Strains, Phase III (KMG-III): the genomes of soil and plant-associated and newly described type strains.</title>
        <authorList>
            <person name="Whitman W."/>
        </authorList>
    </citation>
    <scope>NUCLEOTIDE SEQUENCE [LARGE SCALE GENOMIC DNA]</scope>
    <source>
        <strain evidence="14 15">VKM Ac-2573</strain>
    </source>
</reference>
<dbReference type="InterPro" id="IPR017871">
    <property type="entry name" value="ABC_transporter-like_CS"/>
</dbReference>
<keyword evidence="6" id="KW-0067">ATP-binding</keyword>
<organism evidence="14 15">
    <name type="scientific">Kribbella pratensis</name>
    <dbReference type="NCBI Taxonomy" id="2512112"/>
    <lineage>
        <taxon>Bacteria</taxon>
        <taxon>Bacillati</taxon>
        <taxon>Actinomycetota</taxon>
        <taxon>Actinomycetes</taxon>
        <taxon>Propionibacteriales</taxon>
        <taxon>Kribbellaceae</taxon>
        <taxon>Kribbella</taxon>
    </lineage>
</organism>
<evidence type="ECO:0000256" key="4">
    <source>
        <dbReference type="ARBA" id="ARBA00022692"/>
    </source>
</evidence>
<keyword evidence="8 10" id="KW-0472">Membrane</keyword>
<dbReference type="EMBL" id="SODP01000002">
    <property type="protein sequence ID" value="TDW71234.1"/>
    <property type="molecule type" value="Genomic_DNA"/>
</dbReference>
<dbReference type="InterPro" id="IPR047817">
    <property type="entry name" value="ABC2_TM_bact-type"/>
</dbReference>
<feature type="domain" description="ABC transmembrane type-2" evidence="13">
    <location>
        <begin position="349"/>
        <end position="579"/>
    </location>
</feature>
<feature type="transmembrane region" description="Helical" evidence="10">
    <location>
        <begin position="349"/>
        <end position="369"/>
    </location>
</feature>
<dbReference type="RefSeq" id="WP_238160090.1">
    <property type="nucleotide sequence ID" value="NZ_SODP01000002.1"/>
</dbReference>
<keyword evidence="15" id="KW-1185">Reference proteome</keyword>
<comment type="similarity">
    <text evidence="10">Belongs to the ABC-2 integral membrane protein family.</text>
</comment>
<keyword evidence="7 10" id="KW-1133">Transmembrane helix</keyword>
<keyword evidence="5" id="KW-0547">Nucleotide-binding</keyword>
<evidence type="ECO:0000256" key="2">
    <source>
        <dbReference type="ARBA" id="ARBA00004202"/>
    </source>
</evidence>
<dbReference type="PROSITE" id="PS51012">
    <property type="entry name" value="ABC_TM2"/>
    <property type="match status" value="1"/>
</dbReference>
<evidence type="ECO:0000259" key="12">
    <source>
        <dbReference type="PROSITE" id="PS50893"/>
    </source>
</evidence>
<feature type="transmembrane region" description="Helical" evidence="10">
    <location>
        <begin position="497"/>
        <end position="516"/>
    </location>
</feature>
<feature type="transmembrane region" description="Helical" evidence="10">
    <location>
        <begin position="381"/>
        <end position="408"/>
    </location>
</feature>
<evidence type="ECO:0000256" key="7">
    <source>
        <dbReference type="ARBA" id="ARBA00022989"/>
    </source>
</evidence>
<evidence type="ECO:0000259" key="13">
    <source>
        <dbReference type="PROSITE" id="PS51012"/>
    </source>
</evidence>
<dbReference type="Pfam" id="PF01061">
    <property type="entry name" value="ABC2_membrane"/>
    <property type="match status" value="1"/>
</dbReference>
<evidence type="ECO:0000256" key="5">
    <source>
        <dbReference type="ARBA" id="ARBA00022741"/>
    </source>
</evidence>
<dbReference type="InterPro" id="IPR003593">
    <property type="entry name" value="AAA+_ATPase"/>
</dbReference>
<feature type="domain" description="ABC transporter" evidence="12">
    <location>
        <begin position="6"/>
        <end position="243"/>
    </location>
</feature>
<dbReference type="GO" id="GO:0005886">
    <property type="term" value="C:plasma membrane"/>
    <property type="evidence" value="ECO:0007669"/>
    <property type="project" value="UniProtKB-SubCell"/>
</dbReference>
<dbReference type="SUPFAM" id="SSF52540">
    <property type="entry name" value="P-loop containing nucleoside triphosphate hydrolases"/>
    <property type="match status" value="1"/>
</dbReference>
<dbReference type="Pfam" id="PF00005">
    <property type="entry name" value="ABC_tran"/>
    <property type="match status" value="1"/>
</dbReference>
<dbReference type="PANTHER" id="PTHR42711:SF19">
    <property type="entry name" value="DOXORUBICIN RESISTANCE ATP-BINDING PROTEIN DRRA"/>
    <property type="match status" value="1"/>
</dbReference>
<feature type="transmembrane region" description="Helical" evidence="10">
    <location>
        <begin position="466"/>
        <end position="490"/>
    </location>
</feature>
<feature type="transmembrane region" description="Helical" evidence="10">
    <location>
        <begin position="429"/>
        <end position="454"/>
    </location>
</feature>
<protein>
    <recommendedName>
        <fullName evidence="10">Transport permease protein</fullName>
    </recommendedName>
</protein>
<name>A0A4R8C6G0_9ACTN</name>
<dbReference type="PROSITE" id="PS00211">
    <property type="entry name" value="ABC_TRANSPORTER_1"/>
    <property type="match status" value="1"/>
</dbReference>
<comment type="caution">
    <text evidence="14">The sequence shown here is derived from an EMBL/GenBank/DDBJ whole genome shotgun (WGS) entry which is preliminary data.</text>
</comment>
<evidence type="ECO:0000256" key="8">
    <source>
        <dbReference type="ARBA" id="ARBA00023136"/>
    </source>
</evidence>
<accession>A0A4R8C6G0</accession>
<evidence type="ECO:0000256" key="6">
    <source>
        <dbReference type="ARBA" id="ARBA00022840"/>
    </source>
</evidence>
<dbReference type="Proteomes" id="UP000295146">
    <property type="component" value="Unassembled WGS sequence"/>
</dbReference>